<accession>A0A6B1DQL7</accession>
<proteinExistence type="predicted"/>
<evidence type="ECO:0000313" key="1">
    <source>
        <dbReference type="EMBL" id="MYD89517.1"/>
    </source>
</evidence>
<protein>
    <submittedName>
        <fullName evidence="1">Uncharacterized protein</fullName>
    </submittedName>
</protein>
<dbReference type="EMBL" id="VXPY01000026">
    <property type="protein sequence ID" value="MYD89517.1"/>
    <property type="molecule type" value="Genomic_DNA"/>
</dbReference>
<sequence>MTSTYTFRSAAGADYGKVIDLWMRGVSSDRVAIDQIANTWWKRLLFRYVAGRKIFQQDMQTAVVLKDGILCGYYGLQSAADTMSVFDWGLNLDWGTEGLSVFGLMVEHILDDIYERNDDTESLVIGTERHEHDVRAALEQSDFEPLDYQIAQMVTDLPLAHNEPRDEMDLHLTLRNAHSFADAMEDWIRVDYQGDKRKAAIVLPIHNALPLRTVTYEILEGEDPKGFVQFSSHNDEARFLYALDPGLWGSPLERLAVTAFCTQLARKQRRVRLRTFSLAHLHASRESLASLGLKFELAPWERWVHLLFEEDEEGDGTIGDKEG</sequence>
<comment type="caution">
    <text evidence="1">The sequence shown here is derived from an EMBL/GenBank/DDBJ whole genome shotgun (WGS) entry which is preliminary data.</text>
</comment>
<gene>
    <name evidence="1" type="ORF">F4Y08_04130</name>
</gene>
<organism evidence="1">
    <name type="scientific">Caldilineaceae bacterium SB0662_bin_9</name>
    <dbReference type="NCBI Taxonomy" id="2605258"/>
    <lineage>
        <taxon>Bacteria</taxon>
        <taxon>Bacillati</taxon>
        <taxon>Chloroflexota</taxon>
        <taxon>Caldilineae</taxon>
        <taxon>Caldilineales</taxon>
        <taxon>Caldilineaceae</taxon>
    </lineage>
</organism>
<name>A0A6B1DQL7_9CHLR</name>
<reference evidence="1" key="1">
    <citation type="submission" date="2019-09" db="EMBL/GenBank/DDBJ databases">
        <title>Characterisation of the sponge microbiome using genome-centric metagenomics.</title>
        <authorList>
            <person name="Engelberts J.P."/>
            <person name="Robbins S.J."/>
            <person name="De Goeij J.M."/>
            <person name="Aranda M."/>
            <person name="Bell S.C."/>
            <person name="Webster N.S."/>
        </authorList>
    </citation>
    <scope>NUCLEOTIDE SEQUENCE</scope>
    <source>
        <strain evidence="1">SB0662_bin_9</strain>
    </source>
</reference>
<dbReference type="AlphaFoldDB" id="A0A6B1DQL7"/>